<feature type="compositionally biased region" description="Basic residues" evidence="1">
    <location>
        <begin position="440"/>
        <end position="453"/>
    </location>
</feature>
<dbReference type="GO" id="GO:0005634">
    <property type="term" value="C:nucleus"/>
    <property type="evidence" value="ECO:0007669"/>
    <property type="project" value="TreeGrafter"/>
</dbReference>
<dbReference type="Gene3D" id="2.170.270.10">
    <property type="entry name" value="SET domain"/>
    <property type="match status" value="1"/>
</dbReference>
<dbReference type="Proteomes" id="UP000800235">
    <property type="component" value="Unassembled WGS sequence"/>
</dbReference>
<gene>
    <name evidence="3" type="ORF">EJ08DRAFT_713101</name>
</gene>
<feature type="compositionally biased region" description="Basic and acidic residues" evidence="1">
    <location>
        <begin position="506"/>
        <end position="516"/>
    </location>
</feature>
<accession>A0A9P4TZ85</accession>
<dbReference type="InterPro" id="IPR050869">
    <property type="entry name" value="H3K4_H4K5_MeTrfase"/>
</dbReference>
<evidence type="ECO:0000259" key="2">
    <source>
        <dbReference type="PROSITE" id="PS50280"/>
    </source>
</evidence>
<reference evidence="3" key="1">
    <citation type="journal article" date="2020" name="Stud. Mycol.">
        <title>101 Dothideomycetes genomes: a test case for predicting lifestyles and emergence of pathogens.</title>
        <authorList>
            <person name="Haridas S."/>
            <person name="Albert R."/>
            <person name="Binder M."/>
            <person name="Bloem J."/>
            <person name="Labutti K."/>
            <person name="Salamov A."/>
            <person name="Andreopoulos B."/>
            <person name="Baker S."/>
            <person name="Barry K."/>
            <person name="Bills G."/>
            <person name="Bluhm B."/>
            <person name="Cannon C."/>
            <person name="Castanera R."/>
            <person name="Culley D."/>
            <person name="Daum C."/>
            <person name="Ezra D."/>
            <person name="Gonzalez J."/>
            <person name="Henrissat B."/>
            <person name="Kuo A."/>
            <person name="Liang C."/>
            <person name="Lipzen A."/>
            <person name="Lutzoni F."/>
            <person name="Magnuson J."/>
            <person name="Mondo S."/>
            <person name="Nolan M."/>
            <person name="Ohm R."/>
            <person name="Pangilinan J."/>
            <person name="Park H.-J."/>
            <person name="Ramirez L."/>
            <person name="Alfaro M."/>
            <person name="Sun H."/>
            <person name="Tritt A."/>
            <person name="Yoshinaga Y."/>
            <person name="Zwiers L.-H."/>
            <person name="Turgeon B."/>
            <person name="Goodwin S."/>
            <person name="Spatafora J."/>
            <person name="Crous P."/>
            <person name="Grigoriev I."/>
        </authorList>
    </citation>
    <scope>NUCLEOTIDE SEQUENCE</scope>
    <source>
        <strain evidence="3">CBS 130266</strain>
    </source>
</reference>
<evidence type="ECO:0000313" key="4">
    <source>
        <dbReference type="Proteomes" id="UP000800235"/>
    </source>
</evidence>
<feature type="compositionally biased region" description="Polar residues" evidence="1">
    <location>
        <begin position="527"/>
        <end position="537"/>
    </location>
</feature>
<dbReference type="PROSITE" id="PS50280">
    <property type="entry name" value="SET"/>
    <property type="match status" value="1"/>
</dbReference>
<feature type="compositionally biased region" description="Polar residues" evidence="1">
    <location>
        <begin position="492"/>
        <end position="503"/>
    </location>
</feature>
<dbReference type="EMBL" id="MU007032">
    <property type="protein sequence ID" value="KAF2431435.1"/>
    <property type="molecule type" value="Genomic_DNA"/>
</dbReference>
<evidence type="ECO:0000256" key="1">
    <source>
        <dbReference type="SAM" id="MobiDB-lite"/>
    </source>
</evidence>
<feature type="region of interest" description="Disordered" evidence="1">
    <location>
        <begin position="439"/>
        <end position="569"/>
    </location>
</feature>
<feature type="compositionally biased region" description="Basic and acidic residues" evidence="1">
    <location>
        <begin position="558"/>
        <end position="569"/>
    </location>
</feature>
<protein>
    <recommendedName>
        <fullName evidence="2">SET domain-containing protein</fullName>
    </recommendedName>
</protein>
<name>A0A9P4TZ85_9PEZI</name>
<feature type="domain" description="SET" evidence="2">
    <location>
        <begin position="173"/>
        <end position="401"/>
    </location>
</feature>
<feature type="compositionally biased region" description="Basic residues" evidence="1">
    <location>
        <begin position="467"/>
        <end position="480"/>
    </location>
</feature>
<keyword evidence="4" id="KW-1185">Reference proteome</keyword>
<dbReference type="SUPFAM" id="SSF82199">
    <property type="entry name" value="SET domain"/>
    <property type="match status" value="1"/>
</dbReference>
<dbReference type="AlphaFoldDB" id="A0A9P4TZ85"/>
<proteinExistence type="predicted"/>
<evidence type="ECO:0000313" key="3">
    <source>
        <dbReference type="EMBL" id="KAF2431435.1"/>
    </source>
</evidence>
<dbReference type="PANTHER" id="PTHR12197">
    <property type="entry name" value="HISTONE-LYSINE N-METHYLTRANSFERASE SMYD"/>
    <property type="match status" value="1"/>
</dbReference>
<dbReference type="OrthoDB" id="438641at2759"/>
<comment type="caution">
    <text evidence="3">The sequence shown here is derived from an EMBL/GenBank/DDBJ whole genome shotgun (WGS) entry which is preliminary data.</text>
</comment>
<dbReference type="PANTHER" id="PTHR12197:SF251">
    <property type="entry name" value="EG:BACR7C10.4 PROTEIN"/>
    <property type="match status" value="1"/>
</dbReference>
<dbReference type="Pfam" id="PF00856">
    <property type="entry name" value="SET"/>
    <property type="match status" value="1"/>
</dbReference>
<sequence>MASISNSSSAFSDPEILTQFLKDEKFPKIVDPKTLSRSFRDQSKKIQANPYTPSVWIDRAQALMHIAPELALDDAYKAKQLCKAAFRAKQYYSRLTVRPSMISKIAKVMAFSLLHLKDVNEARKYYTNTMSKGDQELLTREVRDILESNETDFQPEVKEGDIRSRIKHELDEFDLETRNSFNGVGVFTKKRFNAGKPIFQKIPLRTTFVLTAVANNVEEAIADDTTAPGSMISDEELEVLAEGDASNSLTLEHSKANHEQIIGDPHIQILLRIIESCRQEGDAVSNILENHYLQRMTASYNSIPREFSFNKQVRQLQLAITEMGIDIFANETVSAWILHTALPRLEVNAFTYNEEAGIGMRYTLLNHSCNPNSEWTLFTDYLVVSAKRTIPAGEQLLVSYAPDPDQMSRAERSKYLRPYIGCDCACDLCKQQLMEESRAKKQKKRARSTSKFRRSPDTDGSTPLRITKQKAKGRMSKAKIRAQSSSERRNSTPRNPTTESQSGKRQRVEVQTDRSPKKTTKGIPAQSLAQTRRSQTAADEAAKDTAPIEPDETDPTSEETRLIEHLASK</sequence>
<dbReference type="InterPro" id="IPR046341">
    <property type="entry name" value="SET_dom_sf"/>
</dbReference>
<dbReference type="CDD" id="cd20071">
    <property type="entry name" value="SET_SMYD"/>
    <property type="match status" value="1"/>
</dbReference>
<organism evidence="3 4">
    <name type="scientific">Tothia fuscella</name>
    <dbReference type="NCBI Taxonomy" id="1048955"/>
    <lineage>
        <taxon>Eukaryota</taxon>
        <taxon>Fungi</taxon>
        <taxon>Dikarya</taxon>
        <taxon>Ascomycota</taxon>
        <taxon>Pezizomycotina</taxon>
        <taxon>Dothideomycetes</taxon>
        <taxon>Pleosporomycetidae</taxon>
        <taxon>Venturiales</taxon>
        <taxon>Cylindrosympodiaceae</taxon>
        <taxon>Tothia</taxon>
    </lineage>
</organism>
<dbReference type="InterPro" id="IPR001214">
    <property type="entry name" value="SET_dom"/>
</dbReference>